<evidence type="ECO:0000256" key="1">
    <source>
        <dbReference type="SAM" id="MobiDB-lite"/>
    </source>
</evidence>
<dbReference type="EMBL" id="LR862141">
    <property type="protein sequence ID" value="CAD1821659.1"/>
    <property type="molecule type" value="Genomic_DNA"/>
</dbReference>
<proteinExistence type="predicted"/>
<accession>A0A6V7NSS9</accession>
<organism evidence="2">
    <name type="scientific">Ananas comosus var. bracteatus</name>
    <name type="common">red pineapple</name>
    <dbReference type="NCBI Taxonomy" id="296719"/>
    <lineage>
        <taxon>Eukaryota</taxon>
        <taxon>Viridiplantae</taxon>
        <taxon>Streptophyta</taxon>
        <taxon>Embryophyta</taxon>
        <taxon>Tracheophyta</taxon>
        <taxon>Spermatophyta</taxon>
        <taxon>Magnoliopsida</taxon>
        <taxon>Liliopsida</taxon>
        <taxon>Poales</taxon>
        <taxon>Bromeliaceae</taxon>
        <taxon>Bromelioideae</taxon>
        <taxon>Ananas</taxon>
    </lineage>
</organism>
<reference evidence="2" key="1">
    <citation type="submission" date="2020-07" db="EMBL/GenBank/DDBJ databases">
        <authorList>
            <person name="Lin J."/>
        </authorList>
    </citation>
    <scope>NUCLEOTIDE SEQUENCE</scope>
</reference>
<feature type="compositionally biased region" description="Basic and acidic residues" evidence="1">
    <location>
        <begin position="97"/>
        <end position="113"/>
    </location>
</feature>
<feature type="region of interest" description="Disordered" evidence="1">
    <location>
        <begin position="1"/>
        <end position="59"/>
    </location>
</feature>
<evidence type="ECO:0000313" key="2">
    <source>
        <dbReference type="EMBL" id="CAD1821659.1"/>
    </source>
</evidence>
<feature type="compositionally biased region" description="Low complexity" evidence="1">
    <location>
        <begin position="15"/>
        <end position="29"/>
    </location>
</feature>
<feature type="compositionally biased region" description="Low complexity" evidence="1">
    <location>
        <begin position="82"/>
        <end position="91"/>
    </location>
</feature>
<feature type="compositionally biased region" description="Basic residues" evidence="1">
    <location>
        <begin position="1"/>
        <end position="10"/>
    </location>
</feature>
<feature type="region of interest" description="Disordered" evidence="1">
    <location>
        <begin position="82"/>
        <end position="113"/>
    </location>
</feature>
<dbReference type="AlphaFoldDB" id="A0A6V7NSS9"/>
<gene>
    <name evidence="2" type="ORF">CB5_LOCUS4870</name>
</gene>
<sequence>MCATRARRPRPPVPLARDPCSAPARALAHPRPPALRPACLARSRRARRGSGGTEKEGGRCEVDTCRFRVLLPRKGWQLSCSRSYSSSISQSSPPPSRDQDVEPKKIRKEIEKN</sequence>
<protein>
    <submittedName>
        <fullName evidence="2">Uncharacterized protein</fullName>
    </submittedName>
</protein>
<name>A0A6V7NSS9_ANACO</name>